<keyword evidence="4" id="KW-1185">Reference proteome</keyword>
<dbReference type="Proteomes" id="UP001492380">
    <property type="component" value="Unassembled WGS sequence"/>
</dbReference>
<feature type="region of interest" description="Disordered" evidence="1">
    <location>
        <begin position="123"/>
        <end position="164"/>
    </location>
</feature>
<evidence type="ECO:0000313" key="4">
    <source>
        <dbReference type="Proteomes" id="UP001492380"/>
    </source>
</evidence>
<organism evidence="3 4">
    <name type="scientific">Phyllosticta capitalensis</name>
    <dbReference type="NCBI Taxonomy" id="121624"/>
    <lineage>
        <taxon>Eukaryota</taxon>
        <taxon>Fungi</taxon>
        <taxon>Dikarya</taxon>
        <taxon>Ascomycota</taxon>
        <taxon>Pezizomycotina</taxon>
        <taxon>Dothideomycetes</taxon>
        <taxon>Dothideomycetes incertae sedis</taxon>
        <taxon>Botryosphaeriales</taxon>
        <taxon>Phyllostictaceae</taxon>
        <taxon>Phyllosticta</taxon>
    </lineage>
</organism>
<proteinExistence type="predicted"/>
<sequence length="164" mass="17239">MKAFAILLIACLAALVSADFKDGGYILTDPCTTDAECTTRCGDAAEYLKQGVLSDDEKSQVDWFAHWLTGKCGWAGTDRCGCYIKDDGTCSQANSCKPDKNGCVPVAFKSQDPKFLCECKKECPPGSNSGQGTTGTGTGTQGTTEDTTKDTTEDTTGGDGSVEQ</sequence>
<accession>A0ABR1YLH0</accession>
<evidence type="ECO:0000256" key="1">
    <source>
        <dbReference type="SAM" id="MobiDB-lite"/>
    </source>
</evidence>
<evidence type="ECO:0000256" key="2">
    <source>
        <dbReference type="SAM" id="SignalP"/>
    </source>
</evidence>
<evidence type="ECO:0000313" key="3">
    <source>
        <dbReference type="EMBL" id="KAK8233300.1"/>
    </source>
</evidence>
<gene>
    <name evidence="3" type="ORF">HDK90DRAFT_553043</name>
</gene>
<comment type="caution">
    <text evidence="3">The sequence shown here is derived from an EMBL/GenBank/DDBJ whole genome shotgun (WGS) entry which is preliminary data.</text>
</comment>
<keyword evidence="2" id="KW-0732">Signal</keyword>
<dbReference type="EMBL" id="JBBWRZ010000006">
    <property type="protein sequence ID" value="KAK8233300.1"/>
    <property type="molecule type" value="Genomic_DNA"/>
</dbReference>
<protein>
    <submittedName>
        <fullName evidence="3">Uncharacterized protein</fullName>
    </submittedName>
</protein>
<feature type="chain" id="PRO_5047285745" evidence="2">
    <location>
        <begin position="19"/>
        <end position="164"/>
    </location>
</feature>
<name>A0ABR1YLH0_9PEZI</name>
<reference evidence="3 4" key="1">
    <citation type="submission" date="2024-04" db="EMBL/GenBank/DDBJ databases">
        <title>Phyllosticta paracitricarpa is synonymous to the EU quarantine fungus P. citricarpa based on phylogenomic analyses.</title>
        <authorList>
            <consortium name="Lawrence Berkeley National Laboratory"/>
            <person name="Van Ingen-Buijs V.A."/>
            <person name="Van Westerhoven A.C."/>
            <person name="Haridas S."/>
            <person name="Skiadas P."/>
            <person name="Martin F."/>
            <person name="Groenewald J.Z."/>
            <person name="Crous P.W."/>
            <person name="Seidl M.F."/>
        </authorList>
    </citation>
    <scope>NUCLEOTIDE SEQUENCE [LARGE SCALE GENOMIC DNA]</scope>
    <source>
        <strain evidence="3 4">CBS 123374</strain>
    </source>
</reference>
<feature type="signal peptide" evidence="2">
    <location>
        <begin position="1"/>
        <end position="18"/>
    </location>
</feature>